<dbReference type="EMBL" id="CP130946">
    <property type="protein sequence ID" value="XRP72669.1"/>
    <property type="molecule type" value="Genomic_DNA"/>
</dbReference>
<reference evidence="1 2" key="1">
    <citation type="journal article" date="2021" name="ISME J.">
        <title>Genomic evolution of the class Acidithiobacillia: deep-branching Proteobacteria living in extreme acidic conditions.</title>
        <authorList>
            <person name="Moya-Beltran A."/>
            <person name="Beard S."/>
            <person name="Rojas-Villalobos C."/>
            <person name="Issotta F."/>
            <person name="Gallardo Y."/>
            <person name="Ulloa R."/>
            <person name="Giaveno A."/>
            <person name="Degli Esposti M."/>
            <person name="Johnson D.B."/>
            <person name="Quatrini R."/>
        </authorList>
    </citation>
    <scope>NUCLEOTIDE SEQUENCE [LARGE SCALE GENOMIC DNA]</scope>
    <source>
        <strain evidence="1 2">CF3</strain>
    </source>
</reference>
<proteinExistence type="predicted"/>
<protein>
    <submittedName>
        <fullName evidence="1">NADH-quinone oxidoreductase subunit H</fullName>
        <ecNumber evidence="1">1.6.5.9</ecNumber>
    </submittedName>
</protein>
<accession>A0ACD5IIX8</accession>
<keyword evidence="2" id="KW-1185">Reference proteome</keyword>
<evidence type="ECO:0000313" key="1">
    <source>
        <dbReference type="EMBL" id="XRP72669.1"/>
    </source>
</evidence>
<keyword evidence="1" id="KW-0560">Oxidoreductase</keyword>
<dbReference type="Proteomes" id="UP001196097">
    <property type="component" value="Chromosome"/>
</dbReference>
<name>A0ACD5IIX8_9PROT</name>
<evidence type="ECO:0000313" key="2">
    <source>
        <dbReference type="Proteomes" id="UP001196097"/>
    </source>
</evidence>
<sequence>MFDHIILQFFHKTLLIPESASWVFFWAPVMAFTAMLIVPMLIPVLTISYDIYTNRRGADSGIFRTAAGLAGIDFWHLEAGVVAVLAQCLYQDMLACYF</sequence>
<organism evidence="1 2">
    <name type="scientific">Acidithiobacillus ferruginosus</name>
    <dbReference type="NCBI Taxonomy" id="3063951"/>
    <lineage>
        <taxon>Bacteria</taxon>
        <taxon>Pseudomonadati</taxon>
        <taxon>Pseudomonadota</taxon>
        <taxon>Acidithiobacillia</taxon>
        <taxon>Acidithiobacillales</taxon>
        <taxon>Acidithiobacillaceae</taxon>
        <taxon>Acidithiobacillus</taxon>
    </lineage>
</organism>
<dbReference type="EC" id="1.6.5.9" evidence="1"/>
<gene>
    <name evidence="1" type="ORF">HF292_012860</name>
</gene>